<dbReference type="InterPro" id="IPR009075">
    <property type="entry name" value="AcylCo_DH/oxidase_C"/>
</dbReference>
<dbReference type="Pfam" id="PF02771">
    <property type="entry name" value="Acyl-CoA_dh_N"/>
    <property type="match status" value="1"/>
</dbReference>
<dbReference type="InterPro" id="IPR025878">
    <property type="entry name" value="Acyl-CoA_dh-like_C_dom"/>
</dbReference>
<comment type="subunit">
    <text evidence="3">Homotetramer.</text>
</comment>
<evidence type="ECO:0000256" key="2">
    <source>
        <dbReference type="ARBA" id="ARBA00009347"/>
    </source>
</evidence>
<dbReference type="EMBL" id="CP002085">
    <property type="protein sequence ID" value="ADK84540.1"/>
    <property type="molecule type" value="Genomic_DNA"/>
</dbReference>
<dbReference type="Pfam" id="PF12806">
    <property type="entry name" value="Acyl-CoA_dh_C"/>
    <property type="match status" value="1"/>
</dbReference>
<evidence type="ECO:0000256" key="7">
    <source>
        <dbReference type="RuleBase" id="RU362125"/>
    </source>
</evidence>
<keyword evidence="6 7" id="KW-0560">Oxidoreductase</keyword>
<gene>
    <name evidence="12" type="ordered locus">Deba_1172</name>
</gene>
<dbReference type="InterPro" id="IPR006091">
    <property type="entry name" value="Acyl-CoA_Oxase/DH_mid-dom"/>
</dbReference>
<accession>E1QFT0</accession>
<dbReference type="InterPro" id="IPR052166">
    <property type="entry name" value="Diverse_Acyl-CoA_DH"/>
</dbReference>
<dbReference type="SUPFAM" id="SSF56645">
    <property type="entry name" value="Acyl-CoA dehydrogenase NM domain-like"/>
    <property type="match status" value="1"/>
</dbReference>
<dbReference type="InterPro" id="IPR009100">
    <property type="entry name" value="AcylCoA_DH/oxidase_NM_dom_sf"/>
</dbReference>
<protein>
    <submittedName>
        <fullName evidence="12">Acyl-CoA dehydrogenase domain protein</fullName>
    </submittedName>
</protein>
<dbReference type="KEGG" id="dbr:Deba_1172"/>
<sequence>MGVNHFNRDPRDTQFLLHEHLGVAKLLAYEPFADFSVEHIDQVMAQAHQVANQCLGPAMQDGDREGCQFQAGEVKVPSAFHDCWRALRQGGWLAMANDRRWGGLGLPAVVSGLANEYFFGANMALNMYPLLTSGNARLIEAFGTEADRELFVPRMYSGQWAGTMCLTEPLAGSDVGWLETSATPDPDSPDKRVYKIKGRKRFISAGNHDLTENIIHLLLARIEGAPHGTKGISLFIVPKIWVEPDGALGRPNDVVCTGIEHKMGIHGSATCALHFGGSDQCRGILLGEPHTGMAKMFQMMNEARVGTGLMGLALSASAYDAARTWAKRRVQGPPFTDRRGQRVKIINHEDVRRMLLNMKAGTEAMRALIAKTYYLMDVARFEPDAAARQKAAGLVELYTPLVKAYCTDFGFSLTREALQVFGGAGYCNGFPAEQYVRDCKILSIWEGTNYIQSLDLVGRKLGLEGGAVFQGALADIQTFCADNAGDADFGKCFSLLSRAVGVVGFMAGGFLNYLGDGRIGFIPLNATAFLECLAEVVMASLSLEQALVARRKLATVDPASADGLFYRGKMHGARFFCQRVLPAVFARQIAFEQEDASALEIPEACF</sequence>
<dbReference type="Gene3D" id="2.40.110.10">
    <property type="entry name" value="Butyryl-CoA Dehydrogenase, subunit A, domain 2"/>
    <property type="match status" value="1"/>
</dbReference>
<dbReference type="Pfam" id="PF02770">
    <property type="entry name" value="Acyl-CoA_dh_M"/>
    <property type="match status" value="1"/>
</dbReference>
<evidence type="ECO:0000313" key="12">
    <source>
        <dbReference type="EMBL" id="ADK84540.1"/>
    </source>
</evidence>
<evidence type="ECO:0000256" key="4">
    <source>
        <dbReference type="ARBA" id="ARBA00022630"/>
    </source>
</evidence>
<dbReference type="GO" id="GO:0016627">
    <property type="term" value="F:oxidoreductase activity, acting on the CH-CH group of donors"/>
    <property type="evidence" value="ECO:0007669"/>
    <property type="project" value="InterPro"/>
</dbReference>
<evidence type="ECO:0000256" key="1">
    <source>
        <dbReference type="ARBA" id="ARBA00001974"/>
    </source>
</evidence>
<comment type="cofactor">
    <cofactor evidence="1 7">
        <name>FAD</name>
        <dbReference type="ChEBI" id="CHEBI:57692"/>
    </cofactor>
</comment>
<dbReference type="STRING" id="644282.Deba_1172"/>
<dbReference type="eggNOG" id="COG1960">
    <property type="taxonomic scope" value="Bacteria"/>
</dbReference>
<feature type="domain" description="Acetyl-CoA dehydrogenase-like C-terminal" evidence="11">
    <location>
        <begin position="473"/>
        <end position="602"/>
    </location>
</feature>
<dbReference type="PANTHER" id="PTHR42803">
    <property type="entry name" value="ACYL-COA DEHYDROGENASE"/>
    <property type="match status" value="1"/>
</dbReference>
<name>E1QFT0_DESB2</name>
<dbReference type="Proteomes" id="UP000009047">
    <property type="component" value="Chromosome"/>
</dbReference>
<evidence type="ECO:0000256" key="6">
    <source>
        <dbReference type="ARBA" id="ARBA00023002"/>
    </source>
</evidence>
<dbReference type="InterPro" id="IPR036250">
    <property type="entry name" value="AcylCo_DH-like_C"/>
</dbReference>
<evidence type="ECO:0000256" key="5">
    <source>
        <dbReference type="ARBA" id="ARBA00022827"/>
    </source>
</evidence>
<evidence type="ECO:0000259" key="10">
    <source>
        <dbReference type="Pfam" id="PF02771"/>
    </source>
</evidence>
<dbReference type="Gene3D" id="1.10.540.10">
    <property type="entry name" value="Acyl-CoA dehydrogenase/oxidase, N-terminal domain"/>
    <property type="match status" value="1"/>
</dbReference>
<dbReference type="GO" id="GO:0050660">
    <property type="term" value="F:flavin adenine dinucleotide binding"/>
    <property type="evidence" value="ECO:0007669"/>
    <property type="project" value="InterPro"/>
</dbReference>
<proteinExistence type="inferred from homology"/>
<keyword evidence="5 7" id="KW-0274">FAD</keyword>
<dbReference type="RefSeq" id="WP_013257994.1">
    <property type="nucleotide sequence ID" value="NC_014365.1"/>
</dbReference>
<evidence type="ECO:0000313" key="13">
    <source>
        <dbReference type="Proteomes" id="UP000009047"/>
    </source>
</evidence>
<dbReference type="Gene3D" id="1.20.140.10">
    <property type="entry name" value="Butyryl-CoA Dehydrogenase, subunit A, domain 3"/>
    <property type="match status" value="1"/>
</dbReference>
<dbReference type="OrthoDB" id="9765339at2"/>
<organism evidence="12 13">
    <name type="scientific">Desulfarculus baarsii (strain ATCC 33931 / DSM 2075 / LMG 7858 / VKM B-1802 / 2st14)</name>
    <dbReference type="NCBI Taxonomy" id="644282"/>
    <lineage>
        <taxon>Bacteria</taxon>
        <taxon>Pseudomonadati</taxon>
        <taxon>Thermodesulfobacteriota</taxon>
        <taxon>Desulfarculia</taxon>
        <taxon>Desulfarculales</taxon>
        <taxon>Desulfarculaceae</taxon>
        <taxon>Desulfarculus</taxon>
    </lineage>
</organism>
<dbReference type="InterPro" id="IPR013786">
    <property type="entry name" value="AcylCoA_DH/ox_N"/>
</dbReference>
<dbReference type="GO" id="GO:0005886">
    <property type="term" value="C:plasma membrane"/>
    <property type="evidence" value="ECO:0007669"/>
    <property type="project" value="TreeGrafter"/>
</dbReference>
<dbReference type="Pfam" id="PF00441">
    <property type="entry name" value="Acyl-CoA_dh_1"/>
    <property type="match status" value="1"/>
</dbReference>
<keyword evidence="4 7" id="KW-0285">Flavoprotein</keyword>
<evidence type="ECO:0000259" key="11">
    <source>
        <dbReference type="Pfam" id="PF12806"/>
    </source>
</evidence>
<dbReference type="InterPro" id="IPR037069">
    <property type="entry name" value="AcylCoA_DH/ox_N_sf"/>
</dbReference>
<dbReference type="AlphaFoldDB" id="E1QFT0"/>
<dbReference type="SUPFAM" id="SSF47203">
    <property type="entry name" value="Acyl-CoA dehydrogenase C-terminal domain-like"/>
    <property type="match status" value="1"/>
</dbReference>
<evidence type="ECO:0000259" key="9">
    <source>
        <dbReference type="Pfam" id="PF02770"/>
    </source>
</evidence>
<feature type="domain" description="Acyl-CoA oxidase/dehydrogenase middle" evidence="9">
    <location>
        <begin position="164"/>
        <end position="275"/>
    </location>
</feature>
<feature type="domain" description="Acyl-CoA dehydrogenase/oxidase C-terminal" evidence="8">
    <location>
        <begin position="291"/>
        <end position="454"/>
    </location>
</feature>
<reference evidence="12 13" key="1">
    <citation type="journal article" date="2010" name="Stand. Genomic Sci.">
        <title>Complete genome sequence of Desulfarculus baarsii type strain (2st14).</title>
        <authorList>
            <person name="Sun H."/>
            <person name="Spring S."/>
            <person name="Lapidus A."/>
            <person name="Davenport K."/>
            <person name="Del Rio T.G."/>
            <person name="Tice H."/>
            <person name="Nolan M."/>
            <person name="Copeland A."/>
            <person name="Cheng J.F."/>
            <person name="Lucas S."/>
            <person name="Tapia R."/>
            <person name="Goodwin L."/>
            <person name="Pitluck S."/>
            <person name="Ivanova N."/>
            <person name="Pagani I."/>
            <person name="Mavromatis K."/>
            <person name="Ovchinnikova G."/>
            <person name="Pati A."/>
            <person name="Chen A."/>
            <person name="Palaniappan K."/>
            <person name="Hauser L."/>
            <person name="Chang Y.J."/>
            <person name="Jeffries C.D."/>
            <person name="Detter J.C."/>
            <person name="Han C."/>
            <person name="Rohde M."/>
            <person name="Brambilla E."/>
            <person name="Goker M."/>
            <person name="Woyke T."/>
            <person name="Bristow J."/>
            <person name="Eisen J.A."/>
            <person name="Markowitz V."/>
            <person name="Hugenholtz P."/>
            <person name="Kyrpides N.C."/>
            <person name="Klenk H.P."/>
            <person name="Land M."/>
        </authorList>
    </citation>
    <scope>NUCLEOTIDE SEQUENCE [LARGE SCALE GENOMIC DNA]</scope>
    <source>
        <strain evidence="13">ATCC 33931 / DSM 2075 / LMG 7858 / VKM B-1802 / 2st14</strain>
    </source>
</reference>
<evidence type="ECO:0000256" key="3">
    <source>
        <dbReference type="ARBA" id="ARBA00011881"/>
    </source>
</evidence>
<feature type="domain" description="Acyl-CoA dehydrogenase/oxidase N-terminal" evidence="10">
    <location>
        <begin position="42"/>
        <end position="159"/>
    </location>
</feature>
<comment type="similarity">
    <text evidence="2 7">Belongs to the acyl-CoA dehydrogenase family.</text>
</comment>
<dbReference type="PANTHER" id="PTHR42803:SF1">
    <property type="entry name" value="BROAD-SPECIFICITY LINEAR ACYL-COA DEHYDROGENASE FADE5"/>
    <property type="match status" value="1"/>
</dbReference>
<dbReference type="InterPro" id="IPR046373">
    <property type="entry name" value="Acyl-CoA_Oxase/DH_mid-dom_sf"/>
</dbReference>
<evidence type="ECO:0000259" key="8">
    <source>
        <dbReference type="Pfam" id="PF00441"/>
    </source>
</evidence>
<dbReference type="HOGENOM" id="CLU_018204_12_2_7"/>
<keyword evidence="13" id="KW-1185">Reference proteome</keyword>